<accession>A0A345MBE8</accession>
<evidence type="ECO:0000313" key="3">
    <source>
        <dbReference type="Proteomes" id="UP000258832"/>
    </source>
</evidence>
<evidence type="ECO:0000313" key="2">
    <source>
        <dbReference type="EMBL" id="AXH67819.1"/>
    </source>
</evidence>
<dbReference type="KEGG" id="vg:63209826"/>
<keyword evidence="2" id="KW-0378">Hydrolase</keyword>
<gene>
    <name evidence="2" type="primary">13</name>
    <name evidence="2" type="ORF">SEA_BROMDEN_13</name>
</gene>
<dbReference type="Pfam" id="PF13392">
    <property type="entry name" value="HNH_3"/>
    <property type="match status" value="1"/>
</dbReference>
<dbReference type="InterPro" id="IPR003615">
    <property type="entry name" value="HNH_nuc"/>
</dbReference>
<dbReference type="RefSeq" id="YP_010013243.1">
    <property type="nucleotide sequence ID" value="NC_053510.1"/>
</dbReference>
<dbReference type="Proteomes" id="UP000258832">
    <property type="component" value="Segment"/>
</dbReference>
<evidence type="ECO:0000259" key="1">
    <source>
        <dbReference type="Pfam" id="PF13392"/>
    </source>
</evidence>
<proteinExistence type="predicted"/>
<dbReference type="EMBL" id="MH576973">
    <property type="protein sequence ID" value="AXH67819.1"/>
    <property type="molecule type" value="Genomic_DNA"/>
</dbReference>
<dbReference type="InterPro" id="IPR044925">
    <property type="entry name" value="His-Me_finger_sf"/>
</dbReference>
<dbReference type="GO" id="GO:0004519">
    <property type="term" value="F:endonuclease activity"/>
    <property type="evidence" value="ECO:0007669"/>
    <property type="project" value="UniProtKB-KW"/>
</dbReference>
<protein>
    <submittedName>
        <fullName evidence="2">HNH endonuclease</fullName>
    </submittedName>
</protein>
<keyword evidence="2" id="KW-0540">Nuclease</keyword>
<keyword evidence="3" id="KW-1185">Reference proteome</keyword>
<sequence length="153" mass="17518">MGCLECGGVPNGGNRGLCKRCYNKHYYAGTLDSVALAPQSRRRKPKPLGHRRTDPASGYVNVKTEQGYVREHRHVMEAALGRELLPNENVHHKNGVRSDNRLENLELWLTHQPKGSRVEDLIEYVVNNHFDAVVCSLHRRERQLNRDDGFLHD</sequence>
<dbReference type="SUPFAM" id="SSF54060">
    <property type="entry name" value="His-Me finger endonucleases"/>
    <property type="match status" value="1"/>
</dbReference>
<dbReference type="GeneID" id="63209826"/>
<keyword evidence="2" id="KW-0255">Endonuclease</keyword>
<reference evidence="3" key="1">
    <citation type="submission" date="2018-07" db="EMBL/GenBank/DDBJ databases">
        <authorList>
            <person name="Quirk P.G."/>
            <person name="Krulwich T.A."/>
        </authorList>
    </citation>
    <scope>NUCLEOTIDE SEQUENCE [LARGE SCALE GENOMIC DNA]</scope>
</reference>
<feature type="domain" description="HNH nuclease" evidence="1">
    <location>
        <begin position="72"/>
        <end position="107"/>
    </location>
</feature>
<name>A0A345MBE8_9CAUD</name>
<organism evidence="2 3">
    <name type="scientific">Mycobacterium phage Bromden</name>
    <dbReference type="NCBI Taxonomy" id="2283252"/>
    <lineage>
        <taxon>Viruses</taxon>
        <taxon>Duplodnaviria</taxon>
        <taxon>Heunggongvirae</taxon>
        <taxon>Uroviricota</taxon>
        <taxon>Caudoviricetes</taxon>
        <taxon>Vilmaviridae</taxon>
        <taxon>Lclasvirinae</taxon>
        <taxon>Bromdenvirus</taxon>
        <taxon>Bromdenvirus bromden</taxon>
    </lineage>
</organism>
<dbReference type="Gene3D" id="3.90.75.20">
    <property type="match status" value="1"/>
</dbReference>